<gene>
    <name evidence="10" type="ORF">BN1708_004896</name>
    <name evidence="9" type="ORF">BN1723_002742</name>
</gene>
<dbReference type="EMBL" id="CVQI01012224">
    <property type="protein sequence ID" value="CRK21620.1"/>
    <property type="molecule type" value="Genomic_DNA"/>
</dbReference>
<feature type="transmembrane region" description="Helical" evidence="7">
    <location>
        <begin position="240"/>
        <end position="260"/>
    </location>
</feature>
<keyword evidence="2 7" id="KW-0812">Transmembrane</keyword>
<keyword evidence="3 7" id="KW-1133">Transmembrane helix</keyword>
<comment type="subcellular location">
    <subcellularLocation>
        <location evidence="1">Membrane</location>
        <topology evidence="1">Multi-pass membrane protein</topology>
    </subcellularLocation>
</comment>
<name>A0A0G4LIU2_VERLO</name>
<evidence type="ECO:0000313" key="10">
    <source>
        <dbReference type="EMBL" id="CRK29219.1"/>
    </source>
</evidence>
<dbReference type="Proteomes" id="UP000044602">
    <property type="component" value="Unassembled WGS sequence"/>
</dbReference>
<keyword evidence="11" id="KW-1185">Reference proteome</keyword>
<evidence type="ECO:0000313" key="11">
    <source>
        <dbReference type="Proteomes" id="UP000044602"/>
    </source>
</evidence>
<sequence>MAGSEKGQTAVAVMWTLTAITLVFLCLRLVTRYFIIDQLGFDDYTYVLAAIFLVLYTTFTHVAEGYGFGRSIYGLEIKDATAAIKWEMVGQSFSIIGMAVSKISLGLFLLRLTVVHWHRVAIWTVMGVLLADSIATVISFWLQCSPPRAIFDLELRPTAKCDWDITPVAVTLGVCCAISDFFFAVFPTLLVWDLKMKRKEKVFIAVSMGLGVIAGAAGIVRTYEVATGFTENYTEDTVPLIVWSCAEQSVTMVCIGIPLLRPLYRHVFKRDNLSSSSSAQYHKYGEGTDKKSYKMSGISKKRRAEGSADSKEASNASLGFGSQTVTEIGALTNNSSNEHILSTETIRNSSDAGSSGNRLNGGIRVKEDVQVEWSNR</sequence>
<organism evidence="9 12">
    <name type="scientific">Verticillium longisporum</name>
    <name type="common">Verticillium dahliae var. longisporum</name>
    <dbReference type="NCBI Taxonomy" id="100787"/>
    <lineage>
        <taxon>Eukaryota</taxon>
        <taxon>Fungi</taxon>
        <taxon>Dikarya</taxon>
        <taxon>Ascomycota</taxon>
        <taxon>Pezizomycotina</taxon>
        <taxon>Sordariomycetes</taxon>
        <taxon>Hypocreomycetidae</taxon>
        <taxon>Glomerellales</taxon>
        <taxon>Plectosphaerellaceae</taxon>
        <taxon>Verticillium</taxon>
    </lineage>
</organism>
<dbReference type="PANTHER" id="PTHR33048:SF93">
    <property type="entry name" value="INTEGRAL MEMBRANE PROTEIN"/>
    <property type="match status" value="1"/>
</dbReference>
<evidence type="ECO:0000256" key="6">
    <source>
        <dbReference type="SAM" id="MobiDB-lite"/>
    </source>
</evidence>
<protein>
    <recommendedName>
        <fullName evidence="8">Rhodopsin domain-containing protein</fullName>
    </recommendedName>
</protein>
<dbReference type="InterPro" id="IPR052337">
    <property type="entry name" value="SAT4-like"/>
</dbReference>
<feature type="compositionally biased region" description="Polar residues" evidence="6">
    <location>
        <begin position="331"/>
        <end position="358"/>
    </location>
</feature>
<dbReference type="GO" id="GO:0016020">
    <property type="term" value="C:membrane"/>
    <property type="evidence" value="ECO:0007669"/>
    <property type="project" value="UniProtKB-SubCell"/>
</dbReference>
<dbReference type="Proteomes" id="UP000045706">
    <property type="component" value="Unassembled WGS sequence"/>
</dbReference>
<dbReference type="InterPro" id="IPR049326">
    <property type="entry name" value="Rhodopsin_dom_fungi"/>
</dbReference>
<evidence type="ECO:0000256" key="5">
    <source>
        <dbReference type="ARBA" id="ARBA00038359"/>
    </source>
</evidence>
<feature type="region of interest" description="Disordered" evidence="6">
    <location>
        <begin position="331"/>
        <end position="376"/>
    </location>
</feature>
<dbReference type="AlphaFoldDB" id="A0A0G4LIU2"/>
<accession>A0A0G4LIU2</accession>
<dbReference type="Pfam" id="PF20684">
    <property type="entry name" value="Fung_rhodopsin"/>
    <property type="match status" value="1"/>
</dbReference>
<feature type="transmembrane region" description="Helical" evidence="7">
    <location>
        <begin position="12"/>
        <end position="35"/>
    </location>
</feature>
<feature type="domain" description="Rhodopsin" evidence="8">
    <location>
        <begin position="27"/>
        <end position="265"/>
    </location>
</feature>
<feature type="region of interest" description="Disordered" evidence="6">
    <location>
        <begin position="278"/>
        <end position="316"/>
    </location>
</feature>
<feature type="transmembrane region" description="Helical" evidence="7">
    <location>
        <begin position="88"/>
        <end position="110"/>
    </location>
</feature>
<feature type="transmembrane region" description="Helical" evidence="7">
    <location>
        <begin position="165"/>
        <end position="190"/>
    </location>
</feature>
<evidence type="ECO:0000256" key="2">
    <source>
        <dbReference type="ARBA" id="ARBA00022692"/>
    </source>
</evidence>
<proteinExistence type="inferred from homology"/>
<comment type="similarity">
    <text evidence="5">Belongs to the SAT4 family.</text>
</comment>
<evidence type="ECO:0000313" key="12">
    <source>
        <dbReference type="Proteomes" id="UP000045706"/>
    </source>
</evidence>
<evidence type="ECO:0000256" key="1">
    <source>
        <dbReference type="ARBA" id="ARBA00004141"/>
    </source>
</evidence>
<feature type="compositionally biased region" description="Basic and acidic residues" evidence="6">
    <location>
        <begin position="283"/>
        <end position="292"/>
    </location>
</feature>
<evidence type="ECO:0000256" key="4">
    <source>
        <dbReference type="ARBA" id="ARBA00023136"/>
    </source>
</evidence>
<keyword evidence="4 7" id="KW-0472">Membrane</keyword>
<evidence type="ECO:0000259" key="8">
    <source>
        <dbReference type="Pfam" id="PF20684"/>
    </source>
</evidence>
<evidence type="ECO:0000256" key="7">
    <source>
        <dbReference type="SAM" id="Phobius"/>
    </source>
</evidence>
<feature type="transmembrane region" description="Helical" evidence="7">
    <location>
        <begin position="122"/>
        <end position="142"/>
    </location>
</feature>
<dbReference type="EMBL" id="CVQH01021084">
    <property type="protein sequence ID" value="CRK29219.1"/>
    <property type="molecule type" value="Genomic_DNA"/>
</dbReference>
<feature type="transmembrane region" description="Helical" evidence="7">
    <location>
        <begin position="202"/>
        <end position="220"/>
    </location>
</feature>
<feature type="transmembrane region" description="Helical" evidence="7">
    <location>
        <begin position="47"/>
        <end position="68"/>
    </location>
</feature>
<evidence type="ECO:0000313" key="9">
    <source>
        <dbReference type="EMBL" id="CRK21620.1"/>
    </source>
</evidence>
<evidence type="ECO:0000256" key="3">
    <source>
        <dbReference type="ARBA" id="ARBA00022989"/>
    </source>
</evidence>
<dbReference type="PANTHER" id="PTHR33048">
    <property type="entry name" value="PTH11-LIKE INTEGRAL MEMBRANE PROTEIN (AFU_ORTHOLOGUE AFUA_5G11245)"/>
    <property type="match status" value="1"/>
</dbReference>
<feature type="compositionally biased region" description="Basic and acidic residues" evidence="6">
    <location>
        <begin position="364"/>
        <end position="376"/>
    </location>
</feature>
<reference evidence="11 12" key="1">
    <citation type="submission" date="2015-05" db="EMBL/GenBank/DDBJ databases">
        <authorList>
            <person name="Fogelqvist Johan"/>
        </authorList>
    </citation>
    <scope>NUCLEOTIDE SEQUENCE [LARGE SCALE GENOMIC DNA]</scope>
    <source>
        <strain evidence="10">VL1</strain>
        <strain evidence="9">VL2</strain>
    </source>
</reference>